<dbReference type="InterPro" id="IPR000435">
    <property type="entry name" value="Tektins"/>
</dbReference>
<keyword evidence="9" id="KW-1185">Reference proteome</keyword>
<dbReference type="eggNOG" id="KOG2685">
    <property type="taxonomic scope" value="Eukaryota"/>
</dbReference>
<dbReference type="PANTHER" id="PTHR19960:SF12">
    <property type="entry name" value="TEKTIN-4"/>
    <property type="match status" value="1"/>
</dbReference>
<dbReference type="InterPro" id="IPR048256">
    <property type="entry name" value="Tektin-like"/>
</dbReference>
<dbReference type="GeneTree" id="ENSGT00950000182894"/>
<dbReference type="HOGENOM" id="CLU_033588_2_1_1"/>
<dbReference type="CTD" id="150483"/>
<gene>
    <name evidence="8" type="primary">TEKT4</name>
    <name evidence="7" type="ORF">CR201_G0054378</name>
</gene>
<evidence type="ECO:0000256" key="1">
    <source>
        <dbReference type="ARBA" id="ARBA00007209"/>
    </source>
</evidence>
<dbReference type="KEGG" id="pon:100440851"/>
<dbReference type="EMBL" id="NDHI03003772">
    <property type="protein sequence ID" value="PNJ02978.1"/>
    <property type="molecule type" value="Genomic_DNA"/>
</dbReference>
<dbReference type="PANTHER" id="PTHR19960">
    <property type="entry name" value="TEKTIN"/>
    <property type="match status" value="1"/>
</dbReference>
<reference evidence="8" key="1">
    <citation type="submission" date="2008-02" db="EMBL/GenBank/DDBJ databases">
        <title>A 6x draft sequence assembly of the Pongo pygmaeus abelii genome.</title>
        <authorList>
            <person name="Wilson R.K."/>
            <person name="Mardis E."/>
        </authorList>
    </citation>
    <scope>NUCLEOTIDE SEQUENCE [LARGE SCALE GENOMIC DNA]</scope>
</reference>
<dbReference type="GO" id="GO:0060271">
    <property type="term" value="P:cilium assembly"/>
    <property type="evidence" value="ECO:0007669"/>
    <property type="project" value="UniProtKB-UniRule"/>
</dbReference>
<keyword evidence="4" id="KW-0282">Flagellum</keyword>
<dbReference type="GO" id="GO:0005930">
    <property type="term" value="C:axoneme"/>
    <property type="evidence" value="ECO:0007669"/>
    <property type="project" value="UniProtKB-SubCell"/>
</dbReference>
<proteinExistence type="inferred from homology"/>
<dbReference type="Proteomes" id="UP000001595">
    <property type="component" value="Chromosome 2A"/>
</dbReference>
<dbReference type="AlphaFoldDB" id="H2PUI5"/>
<feature type="region of interest" description="Disordered" evidence="6">
    <location>
        <begin position="72"/>
        <end position="111"/>
    </location>
</feature>
<comment type="function">
    <text evidence="4">Microtubule inner protein (MIP) part of the dynein-decorated doublet microtubules (DMTs) in cilia and flagellar axoneme. Forms filamentous polymers in the walls of ciliary and flagellar microtubules. Required for normal sperm mobility.</text>
</comment>
<dbReference type="Pfam" id="PF03148">
    <property type="entry name" value="Tektin"/>
    <property type="match status" value="1"/>
</dbReference>
<evidence type="ECO:0000256" key="6">
    <source>
        <dbReference type="SAM" id="MobiDB-lite"/>
    </source>
</evidence>
<dbReference type="RefSeq" id="XP_054403779.1">
    <property type="nucleotide sequence ID" value="XM_054547804.1"/>
</dbReference>
<reference evidence="8" key="3">
    <citation type="submission" date="2025-05" db="UniProtKB">
        <authorList>
            <consortium name="Ensembl"/>
        </authorList>
    </citation>
    <scope>IDENTIFICATION</scope>
</reference>
<evidence type="ECO:0000256" key="3">
    <source>
        <dbReference type="ARBA" id="ARBA00023054"/>
    </source>
</evidence>
<evidence type="ECO:0000256" key="2">
    <source>
        <dbReference type="ARBA" id="ARBA00022490"/>
    </source>
</evidence>
<dbReference type="GO" id="GO:0015630">
    <property type="term" value="C:microtubule cytoskeleton"/>
    <property type="evidence" value="ECO:0007669"/>
    <property type="project" value="UniProtKB-UniRule"/>
</dbReference>
<dbReference type="PRINTS" id="PR00511">
    <property type="entry name" value="TEKTIN"/>
</dbReference>
<feature type="coiled-coil region" evidence="5">
    <location>
        <begin position="114"/>
        <end position="141"/>
    </location>
</feature>
<keyword evidence="4" id="KW-0969">Cilium</keyword>
<keyword evidence="3 5" id="KW-0175">Coiled coil</keyword>
<comment type="similarity">
    <text evidence="1 4">Belongs to the tektin family.</text>
</comment>
<dbReference type="GO" id="GO:0005634">
    <property type="term" value="C:nucleus"/>
    <property type="evidence" value="ECO:0007669"/>
    <property type="project" value="TreeGrafter"/>
</dbReference>
<accession>H2PUI5</accession>
<feature type="compositionally biased region" description="Low complexity" evidence="6">
    <location>
        <begin position="82"/>
        <end position="97"/>
    </location>
</feature>
<accession>A0A2J8R385</accession>
<feature type="coiled-coil region" evidence="5">
    <location>
        <begin position="308"/>
        <end position="342"/>
    </location>
</feature>
<feature type="compositionally biased region" description="Basic and acidic residues" evidence="6">
    <location>
        <begin position="72"/>
        <end position="81"/>
    </location>
</feature>
<evidence type="ECO:0000256" key="5">
    <source>
        <dbReference type="SAM" id="Coils"/>
    </source>
</evidence>
<name>H2PUI5_PONAB</name>
<dbReference type="STRING" id="9601.ENSPPYP00000022372"/>
<evidence type="ECO:0000313" key="9">
    <source>
        <dbReference type="Proteomes" id="UP000001595"/>
    </source>
</evidence>
<keyword evidence="4" id="KW-0966">Cell projection</keyword>
<reference evidence="7" key="2">
    <citation type="submission" date="2017-12" db="EMBL/GenBank/DDBJ databases">
        <title>High-resolution comparative analysis of great ape genomes.</title>
        <authorList>
            <person name="Pollen A."/>
            <person name="Hastie A."/>
            <person name="Hormozdiari F."/>
            <person name="Dougherty M."/>
            <person name="Liu R."/>
            <person name="Chaisson M."/>
            <person name="Hoppe E."/>
            <person name="Hill C."/>
            <person name="Pang A."/>
            <person name="Hillier L."/>
            <person name="Baker C."/>
            <person name="Armstrong J."/>
            <person name="Shendure J."/>
            <person name="Paten B."/>
            <person name="Wilson R."/>
            <person name="Chao H."/>
            <person name="Schneider V."/>
            <person name="Ventura M."/>
            <person name="Kronenberg Z."/>
            <person name="Murali S."/>
            <person name="Gordon D."/>
            <person name="Cantsilieris S."/>
            <person name="Munson K."/>
            <person name="Nelson B."/>
            <person name="Raja A."/>
            <person name="Underwood J."/>
            <person name="Diekhans M."/>
            <person name="Fiddes I."/>
            <person name="Haussler D."/>
            <person name="Eichler E."/>
        </authorList>
    </citation>
    <scope>NUCLEOTIDE SEQUENCE [LARGE SCALE GENOMIC DNA]</scope>
    <source>
        <strain evidence="7">Susie</strain>
    </source>
</reference>
<organism evidence="8 9">
    <name type="scientific">Pongo abelii</name>
    <name type="common">Sumatran orangutan</name>
    <name type="synonym">Pongo pygmaeus abelii</name>
    <dbReference type="NCBI Taxonomy" id="9601"/>
    <lineage>
        <taxon>Eukaryota</taxon>
        <taxon>Metazoa</taxon>
        <taxon>Chordata</taxon>
        <taxon>Craniata</taxon>
        <taxon>Vertebrata</taxon>
        <taxon>Euteleostomi</taxon>
        <taxon>Mammalia</taxon>
        <taxon>Eutheria</taxon>
        <taxon>Euarchontoglires</taxon>
        <taxon>Primates</taxon>
        <taxon>Haplorrhini</taxon>
        <taxon>Catarrhini</taxon>
        <taxon>Hominidae</taxon>
        <taxon>Pongo</taxon>
    </lineage>
</organism>
<protein>
    <recommendedName>
        <fullName evidence="4">Tektin</fullName>
    </recommendedName>
</protein>
<evidence type="ECO:0000313" key="8">
    <source>
        <dbReference type="Ensembl" id="ENSPPYP00000022372.2"/>
    </source>
</evidence>
<sequence length="447" mass="51667">MAQTDVLLTKEPAPQTVPPCELPCKEYDVARNTGAYTSSGLATAGFRTSKYLPEEWFQNCYARYHQAFADRDQSERQRHESQQLAAETQALAQRTQQDSTRTVGERLQDTHGWKSELQREVEALAAETDLLLAQKQRLERALDATEVPFSIATDNLQCRERRQHPNLVRDHVETELLKEAELIRNIQELLKRTIMQAVSQIRLNREHKETCEMDWSDKVEAYNIDETCGRHHSQSTEVQAHPHSTTFQESASTPETWAKFTQDNLCRAQRERLASANLRVLVDCILRDTSEDLRLQCDAVNLAFGRRCEELEDARHKLQHHLHKTLREITDQEHNVAALRQAIKDKEAPLHVAQTRLYLRSHRPNMELCRDAAQFRLASEVEELNMSLTALREKLLEAEQSLRNLEDTHMSLEKDIAALTNSLFIDRQKCMAHRTRYPTILQLAGYQ</sequence>
<evidence type="ECO:0000313" key="7">
    <source>
        <dbReference type="EMBL" id="PNJ02978.1"/>
    </source>
</evidence>
<comment type="subcellular location">
    <subcellularLocation>
        <location evidence="4">Cytoplasm</location>
        <location evidence="4">Cytoskeleton</location>
        <location evidence="4">Cilium axoneme</location>
    </subcellularLocation>
</comment>
<dbReference type="OrthoDB" id="5788000at2759"/>
<feature type="coiled-coil region" evidence="5">
    <location>
        <begin position="381"/>
        <end position="422"/>
    </location>
</feature>
<evidence type="ECO:0000256" key="4">
    <source>
        <dbReference type="RuleBase" id="RU367040"/>
    </source>
</evidence>
<dbReference type="Ensembl" id="ENSPPYT00000023312.2">
    <property type="protein sequence ID" value="ENSPPYP00000022372.2"/>
    <property type="gene ID" value="ENSPPYG00000019988.2"/>
</dbReference>
<dbReference type="RefSeq" id="XP_024098529.2">
    <property type="nucleotide sequence ID" value="XM_024242761.2"/>
</dbReference>
<dbReference type="GeneID" id="100440851"/>
<dbReference type="GO" id="GO:0030317">
    <property type="term" value="P:flagellated sperm motility"/>
    <property type="evidence" value="ECO:0007669"/>
    <property type="project" value="UniProtKB-UniRule"/>
</dbReference>
<keyword evidence="2" id="KW-0963">Cytoplasm</keyword>
<dbReference type="GO" id="GO:0036126">
    <property type="term" value="C:sperm flagellum"/>
    <property type="evidence" value="ECO:0007669"/>
    <property type="project" value="TreeGrafter"/>
</dbReference>
<dbReference type="OMA" id="RNLEDTH"/>